<evidence type="ECO:0000313" key="4">
    <source>
        <dbReference type="Proteomes" id="UP000005408"/>
    </source>
</evidence>
<dbReference type="EnsemblMetazoa" id="G32561.1">
    <property type="protein sequence ID" value="G32561.1:cds"/>
    <property type="gene ID" value="G32561"/>
</dbReference>
<feature type="transmembrane region" description="Helical" evidence="1">
    <location>
        <begin position="181"/>
        <end position="208"/>
    </location>
</feature>
<reference evidence="3" key="1">
    <citation type="submission" date="2022-08" db="UniProtKB">
        <authorList>
            <consortium name="EnsemblMetazoa"/>
        </authorList>
    </citation>
    <scope>IDENTIFICATION</scope>
    <source>
        <strain evidence="3">05x7-T-G4-1.051#20</strain>
    </source>
</reference>
<proteinExistence type="predicted"/>
<organism evidence="3 4">
    <name type="scientific">Magallana gigas</name>
    <name type="common">Pacific oyster</name>
    <name type="synonym">Crassostrea gigas</name>
    <dbReference type="NCBI Taxonomy" id="29159"/>
    <lineage>
        <taxon>Eukaryota</taxon>
        <taxon>Metazoa</taxon>
        <taxon>Spiralia</taxon>
        <taxon>Lophotrochozoa</taxon>
        <taxon>Mollusca</taxon>
        <taxon>Bivalvia</taxon>
        <taxon>Autobranchia</taxon>
        <taxon>Pteriomorphia</taxon>
        <taxon>Ostreida</taxon>
        <taxon>Ostreoidea</taxon>
        <taxon>Ostreidae</taxon>
        <taxon>Magallana</taxon>
    </lineage>
</organism>
<keyword evidence="1" id="KW-0812">Transmembrane</keyword>
<evidence type="ECO:0000313" key="3">
    <source>
        <dbReference type="EnsemblMetazoa" id="G32561.2:cds"/>
    </source>
</evidence>
<feature type="signal peptide" evidence="2">
    <location>
        <begin position="1"/>
        <end position="17"/>
    </location>
</feature>
<keyword evidence="1" id="KW-0472">Membrane</keyword>
<dbReference type="EnsemblMetazoa" id="G32561.2">
    <property type="protein sequence ID" value="G32561.2:cds"/>
    <property type="gene ID" value="G32561"/>
</dbReference>
<accession>A0A8W8MAF1</accession>
<keyword evidence="4" id="KW-1185">Reference proteome</keyword>
<feature type="chain" id="PRO_5042431819" evidence="2">
    <location>
        <begin position="18"/>
        <end position="289"/>
    </location>
</feature>
<name>A0A8W8MAF1_MAGGI</name>
<keyword evidence="2" id="KW-0732">Signal</keyword>
<dbReference type="AlphaFoldDB" id="A0A8W8MAF1"/>
<protein>
    <submittedName>
        <fullName evidence="3">Uncharacterized protein</fullName>
    </submittedName>
</protein>
<evidence type="ECO:0000256" key="2">
    <source>
        <dbReference type="SAM" id="SignalP"/>
    </source>
</evidence>
<dbReference type="Proteomes" id="UP000005408">
    <property type="component" value="Unassembled WGS sequence"/>
</dbReference>
<keyword evidence="1" id="KW-1133">Transmembrane helix</keyword>
<sequence>MITALILLALHCQAIQGLYDSECPGKLYGSDCSISCGKCGGNGTCYKSNGICKTGCLSGYAGLLCQDKCPGTCGGDGSCSPTTLFCRDGCKAGYTGLLCGSDDSNTTSVKECSNCLQPCGPNGCIYGCVTGFYGLYCSLKCVCPVGVPCQQNSGRCFTQRGNSTPTAAPDVIVTTLSTSVVIVWLPLAVTISIISLAFGVFLIGCWLYKRQKHQGYPTYEDPIMTTGGVPYNRPQEPVPNSHSYLEIDGTASSLYVDELDSPHYATIEESRLRLSTSSANPYLNDFEYI</sequence>
<evidence type="ECO:0000256" key="1">
    <source>
        <dbReference type="SAM" id="Phobius"/>
    </source>
</evidence>
<dbReference type="OrthoDB" id="6102375at2759"/>